<feature type="region of interest" description="Disordered" evidence="1">
    <location>
        <begin position="51"/>
        <end position="80"/>
    </location>
</feature>
<dbReference type="Proteomes" id="UP000019063">
    <property type="component" value="Unassembled WGS sequence"/>
</dbReference>
<organism evidence="2 3">
    <name type="scientific">Roseivivax marinus</name>
    <dbReference type="NCBI Taxonomy" id="1379903"/>
    <lineage>
        <taxon>Bacteria</taxon>
        <taxon>Pseudomonadati</taxon>
        <taxon>Pseudomonadota</taxon>
        <taxon>Alphaproteobacteria</taxon>
        <taxon>Rhodobacterales</taxon>
        <taxon>Roseobacteraceae</taxon>
        <taxon>Roseivivax</taxon>
    </lineage>
</organism>
<evidence type="ECO:0000313" key="3">
    <source>
        <dbReference type="Proteomes" id="UP000019063"/>
    </source>
</evidence>
<dbReference type="STRING" id="1379903.ATO8_19879"/>
<accession>W4HFI6</accession>
<feature type="compositionally biased region" description="Gly residues" evidence="1">
    <location>
        <begin position="97"/>
        <end position="106"/>
    </location>
</feature>
<name>W4HFI6_9RHOB</name>
<reference evidence="2 3" key="1">
    <citation type="journal article" date="2014" name="Antonie Van Leeuwenhoek">
        <title>Roseivivax atlanticus sp. nov., isolated from surface seawater of the Atlantic Ocean.</title>
        <authorList>
            <person name="Li G."/>
            <person name="Lai Q."/>
            <person name="Liu X."/>
            <person name="Sun F."/>
            <person name="Shao Z."/>
        </authorList>
    </citation>
    <scope>NUCLEOTIDE SEQUENCE [LARGE SCALE GENOMIC DNA]</scope>
    <source>
        <strain evidence="2 3">22II-s10s</strain>
    </source>
</reference>
<protein>
    <submittedName>
        <fullName evidence="2">Uncharacterized protein</fullName>
    </submittedName>
</protein>
<sequence>MTQADEIITQFGIVSAGVQPADTLDRSEGGGTSPARAVGAHLLPASIAHDRARPLGREGAGVRARATPPTPARDMQSPLTETKIGMFGGYRASRGKGNNGQQGSGE</sequence>
<proteinExistence type="predicted"/>
<evidence type="ECO:0000256" key="1">
    <source>
        <dbReference type="SAM" id="MobiDB-lite"/>
    </source>
</evidence>
<keyword evidence="3" id="KW-1185">Reference proteome</keyword>
<comment type="caution">
    <text evidence="2">The sequence shown here is derived from an EMBL/GenBank/DDBJ whole genome shotgun (WGS) entry which is preliminary data.</text>
</comment>
<feature type="region of interest" description="Disordered" evidence="1">
    <location>
        <begin position="87"/>
        <end position="106"/>
    </location>
</feature>
<dbReference type="EMBL" id="AQQW01000021">
    <property type="protein sequence ID" value="ETW10891.1"/>
    <property type="molecule type" value="Genomic_DNA"/>
</dbReference>
<evidence type="ECO:0000313" key="2">
    <source>
        <dbReference type="EMBL" id="ETW10891.1"/>
    </source>
</evidence>
<dbReference type="AlphaFoldDB" id="W4HFI6"/>
<gene>
    <name evidence="2" type="ORF">ATO8_19879</name>
</gene>